<keyword evidence="3" id="KW-1185">Reference proteome</keyword>
<comment type="caution">
    <text evidence="2">The sequence shown here is derived from an EMBL/GenBank/DDBJ whole genome shotgun (WGS) entry which is preliminary data.</text>
</comment>
<reference evidence="2 3" key="1">
    <citation type="journal article" date="2020" name="IScience">
        <title>Genome Sequencing of the Endangered Kingdonia uniflora (Circaeasteraceae, Ranunculales) Reveals Potential Mechanisms of Evolutionary Specialization.</title>
        <authorList>
            <person name="Sun Y."/>
            <person name="Deng T."/>
            <person name="Zhang A."/>
            <person name="Moore M.J."/>
            <person name="Landis J.B."/>
            <person name="Lin N."/>
            <person name="Zhang H."/>
            <person name="Zhang X."/>
            <person name="Huang J."/>
            <person name="Zhang X."/>
            <person name="Sun H."/>
            <person name="Wang H."/>
        </authorList>
    </citation>
    <scope>NUCLEOTIDE SEQUENCE [LARGE SCALE GENOMIC DNA]</scope>
    <source>
        <strain evidence="2">TB1705</strain>
        <tissue evidence="2">Leaf</tissue>
    </source>
</reference>
<dbReference type="EMBL" id="JACGCM010000938">
    <property type="protein sequence ID" value="KAF6164250.1"/>
    <property type="molecule type" value="Genomic_DNA"/>
</dbReference>
<accession>A0A7J7NB49</accession>
<dbReference type="InterPro" id="IPR057444">
    <property type="entry name" value="Znf-CCCH_AtC3H23-like"/>
</dbReference>
<protein>
    <recommendedName>
        <fullName evidence="1">AtC3H23-like CCCH zinc finger domain-containing protein</fullName>
    </recommendedName>
</protein>
<feature type="domain" description="AtC3H23-like CCCH zinc finger" evidence="1">
    <location>
        <begin position="1"/>
        <end position="20"/>
    </location>
</feature>
<dbReference type="OrthoDB" id="410307at2759"/>
<proteinExistence type="predicted"/>
<evidence type="ECO:0000313" key="3">
    <source>
        <dbReference type="Proteomes" id="UP000541444"/>
    </source>
</evidence>
<evidence type="ECO:0000313" key="2">
    <source>
        <dbReference type="EMBL" id="KAF6164250.1"/>
    </source>
</evidence>
<organism evidence="2 3">
    <name type="scientific">Kingdonia uniflora</name>
    <dbReference type="NCBI Taxonomy" id="39325"/>
    <lineage>
        <taxon>Eukaryota</taxon>
        <taxon>Viridiplantae</taxon>
        <taxon>Streptophyta</taxon>
        <taxon>Embryophyta</taxon>
        <taxon>Tracheophyta</taxon>
        <taxon>Spermatophyta</taxon>
        <taxon>Magnoliopsida</taxon>
        <taxon>Ranunculales</taxon>
        <taxon>Circaeasteraceae</taxon>
        <taxon>Kingdonia</taxon>
    </lineage>
</organism>
<evidence type="ECO:0000259" key="1">
    <source>
        <dbReference type="Pfam" id="PF25512"/>
    </source>
</evidence>
<dbReference type="AlphaFoldDB" id="A0A7J7NB49"/>
<dbReference type="Proteomes" id="UP000541444">
    <property type="component" value="Unassembled WGS sequence"/>
</dbReference>
<sequence length="65" mass="7550">MYEFKVGRCACGRSHDRTECSSKFPYSGTASLDFRKGNYNHGDYCEFVHSCPRSPLRYTFDSYFA</sequence>
<gene>
    <name evidence="2" type="ORF">GIB67_010220</name>
</gene>
<dbReference type="Pfam" id="PF25512">
    <property type="entry name" value="zf-CCCH_AtC3H23"/>
    <property type="match status" value="1"/>
</dbReference>
<feature type="non-terminal residue" evidence="2">
    <location>
        <position position="1"/>
    </location>
</feature>
<name>A0A7J7NB49_9MAGN</name>